<dbReference type="STRING" id="335541.Swol_0559"/>
<evidence type="ECO:0000256" key="5">
    <source>
        <dbReference type="ARBA" id="ARBA00022516"/>
    </source>
</evidence>
<dbReference type="EC" id="6.3.4.14" evidence="4 17"/>
<keyword evidence="10 16" id="KW-0067">ATP-binding</keyword>
<dbReference type="GO" id="GO:0016740">
    <property type="term" value="F:transferase activity"/>
    <property type="evidence" value="ECO:0007669"/>
    <property type="project" value="UniProtKB-KW"/>
</dbReference>
<dbReference type="InterPro" id="IPR016185">
    <property type="entry name" value="PreATP-grasp_dom_sf"/>
</dbReference>
<keyword evidence="14 17" id="KW-0092">Biotin</keyword>
<dbReference type="FunFam" id="3.30.470.20:FF:000028">
    <property type="entry name" value="Methylcrotonoyl-CoA carboxylase subunit alpha, mitochondrial"/>
    <property type="match status" value="1"/>
</dbReference>
<dbReference type="InterPro" id="IPR005481">
    <property type="entry name" value="BC-like_N"/>
</dbReference>
<dbReference type="OrthoDB" id="9807469at2"/>
<dbReference type="eggNOG" id="COG0439">
    <property type="taxonomic scope" value="Bacteria"/>
</dbReference>
<proteinExistence type="predicted"/>
<dbReference type="InterPro" id="IPR011054">
    <property type="entry name" value="Rudment_hybrid_motif"/>
</dbReference>
<evidence type="ECO:0000256" key="13">
    <source>
        <dbReference type="ARBA" id="ARBA00023160"/>
    </source>
</evidence>
<dbReference type="GO" id="GO:0004075">
    <property type="term" value="F:biotin carboxylase activity"/>
    <property type="evidence" value="ECO:0007669"/>
    <property type="project" value="UniProtKB-EC"/>
</dbReference>
<dbReference type="Gene3D" id="3.40.50.20">
    <property type="match status" value="1"/>
</dbReference>
<sequence length="449" mass="49503">MFSRVLIANRGEIALRIIRACKELGIETVAVYSVADKDSLHVKQADEAICIGGAPARQSYLNISNIIAAAQNSGAEAIHPGYGFLAENSHFASLCSSYNIKFIGPPPEVIELMGDKVQARELVKSVGVPVVPGSDGAVQSYKEALAVAREIGYPVMIKASAGGGGKGMRLAHNESSLKNALEMARMEAGAAFGNDEIYLEKYIEEPRHIEFQILGDQLGNLIHLGERDCSLQRRNQKLLEEAPSSLLDEALRQQMGKVAVDAARAAGYSSAGTVEFLVDKNKKFYFIEMNTRIQVEHPVTEMVTGIDIIKEQFRIAAGEELSYQQEDIEIRGWALECRINAEDPACNFQPSPGQVGQYIIPGGPGIRVDSSVYSGYHIPPFYDSMVAKLIAWGRNRDEAIQRMKRALGEFEVENINTTIPFHLEVLDNAFFRKGEVYTNFIQRRMSDKA</sequence>
<evidence type="ECO:0000256" key="9">
    <source>
        <dbReference type="ARBA" id="ARBA00022832"/>
    </source>
</evidence>
<protein>
    <recommendedName>
        <fullName evidence="4 17">Biotin carboxylase</fullName>
        <ecNumber evidence="4 17">6.3.4.14</ecNumber>
    </recommendedName>
    <alternativeName>
        <fullName evidence="17">Acetyl-coenzyme A carboxylase biotin carboxylase subunit A</fullName>
    </alternativeName>
</protein>
<keyword evidence="12 17" id="KW-0443">Lipid metabolism</keyword>
<keyword evidence="9 17" id="KW-0276">Fatty acid metabolism</keyword>
<dbReference type="Proteomes" id="UP000001968">
    <property type="component" value="Chromosome"/>
</dbReference>
<dbReference type="PROSITE" id="PS50979">
    <property type="entry name" value="BC"/>
    <property type="match status" value="1"/>
</dbReference>
<evidence type="ECO:0000256" key="8">
    <source>
        <dbReference type="ARBA" id="ARBA00022741"/>
    </source>
</evidence>
<dbReference type="GO" id="GO:2001295">
    <property type="term" value="P:malonyl-CoA biosynthetic process"/>
    <property type="evidence" value="ECO:0007669"/>
    <property type="project" value="UniProtKB-UniPathway"/>
</dbReference>
<comment type="pathway">
    <text evidence="2 17">Lipid metabolism; malonyl-CoA biosynthesis; malonyl-CoA from acetyl-CoA: step 1/1.</text>
</comment>
<evidence type="ECO:0000313" key="20">
    <source>
        <dbReference type="EMBL" id="ABI67893.1"/>
    </source>
</evidence>
<dbReference type="NCBIfam" id="TIGR00514">
    <property type="entry name" value="accC"/>
    <property type="match status" value="1"/>
</dbReference>
<dbReference type="Pfam" id="PF02786">
    <property type="entry name" value="CPSase_L_D2"/>
    <property type="match status" value="1"/>
</dbReference>
<dbReference type="GO" id="GO:0005524">
    <property type="term" value="F:ATP binding"/>
    <property type="evidence" value="ECO:0007669"/>
    <property type="project" value="UniProtKB-UniRule"/>
</dbReference>
<evidence type="ECO:0000256" key="14">
    <source>
        <dbReference type="ARBA" id="ARBA00023267"/>
    </source>
</evidence>
<dbReference type="FunFam" id="3.40.50.20:FF:000010">
    <property type="entry name" value="Propionyl-CoA carboxylase subunit alpha"/>
    <property type="match status" value="1"/>
</dbReference>
<dbReference type="NCBIfam" id="NF006367">
    <property type="entry name" value="PRK08591.1"/>
    <property type="match status" value="1"/>
</dbReference>
<dbReference type="InterPro" id="IPR004549">
    <property type="entry name" value="Acetyl_CoA_COase_biotin_COase"/>
</dbReference>
<dbReference type="SUPFAM" id="SSF56059">
    <property type="entry name" value="Glutathione synthetase ATP-binding domain-like"/>
    <property type="match status" value="1"/>
</dbReference>
<keyword evidence="5 17" id="KW-0444">Lipid biosynthesis</keyword>
<evidence type="ECO:0000256" key="7">
    <source>
        <dbReference type="ARBA" id="ARBA00022723"/>
    </source>
</evidence>
<dbReference type="PANTHER" id="PTHR48095:SF2">
    <property type="entry name" value="BIOTIN CARBOXYLASE, CHLOROPLASTIC"/>
    <property type="match status" value="1"/>
</dbReference>
<evidence type="ECO:0000259" key="18">
    <source>
        <dbReference type="PROSITE" id="PS50975"/>
    </source>
</evidence>
<dbReference type="AlphaFoldDB" id="Q0AZG1"/>
<dbReference type="InterPro" id="IPR013815">
    <property type="entry name" value="ATP_grasp_subdomain_1"/>
</dbReference>
<dbReference type="Pfam" id="PF00289">
    <property type="entry name" value="Biotin_carb_N"/>
    <property type="match status" value="1"/>
</dbReference>
<evidence type="ECO:0000256" key="1">
    <source>
        <dbReference type="ARBA" id="ARBA00003761"/>
    </source>
</evidence>
<dbReference type="FunFam" id="3.30.1490.20:FF:000018">
    <property type="entry name" value="Biotin carboxylase"/>
    <property type="match status" value="1"/>
</dbReference>
<keyword evidence="20" id="KW-0808">Transferase</keyword>
<dbReference type="PROSITE" id="PS00867">
    <property type="entry name" value="CPSASE_2"/>
    <property type="match status" value="1"/>
</dbReference>
<feature type="domain" description="Biotin carboxylation" evidence="19">
    <location>
        <begin position="1"/>
        <end position="446"/>
    </location>
</feature>
<dbReference type="GO" id="GO:0046872">
    <property type="term" value="F:metal ion binding"/>
    <property type="evidence" value="ECO:0007669"/>
    <property type="project" value="UniProtKB-KW"/>
</dbReference>
<evidence type="ECO:0000256" key="2">
    <source>
        <dbReference type="ARBA" id="ARBA00004956"/>
    </source>
</evidence>
<comment type="subunit">
    <text evidence="3 17">Acetyl-CoA carboxylase is a heterohexamer of biotin carboxyl carrier protein, biotin carboxylase and the two subunits of carboxyl transferase in a 2:2 complex.</text>
</comment>
<dbReference type="EMBL" id="CP000448">
    <property type="protein sequence ID" value="ABI67893.1"/>
    <property type="molecule type" value="Genomic_DNA"/>
</dbReference>
<dbReference type="InterPro" id="IPR005479">
    <property type="entry name" value="CPAse_ATP-bd"/>
</dbReference>
<keyword evidence="6 17" id="KW-0436">Ligase</keyword>
<dbReference type="InterPro" id="IPR051602">
    <property type="entry name" value="ACC_Biotin_Carboxylase"/>
</dbReference>
<evidence type="ECO:0000313" key="21">
    <source>
        <dbReference type="Proteomes" id="UP000001968"/>
    </source>
</evidence>
<dbReference type="KEGG" id="swo:Swol_0559"/>
<comment type="function">
    <text evidence="1 17">This protein is a component of the acetyl coenzyme A carboxylase complex; first, biotin carboxylase catalyzes the carboxylation of the carrier protein and then the transcarboxylase transfers the carboxyl group to form malonyl-CoA.</text>
</comment>
<dbReference type="Gene3D" id="3.30.470.20">
    <property type="entry name" value="ATP-grasp fold, B domain"/>
    <property type="match status" value="1"/>
</dbReference>
<accession>Q0AZG1</accession>
<evidence type="ECO:0000256" key="17">
    <source>
        <dbReference type="RuleBase" id="RU365063"/>
    </source>
</evidence>
<dbReference type="RefSeq" id="WP_011639998.1">
    <property type="nucleotide sequence ID" value="NC_008346.1"/>
</dbReference>
<evidence type="ECO:0000259" key="19">
    <source>
        <dbReference type="PROSITE" id="PS50979"/>
    </source>
</evidence>
<organism evidence="20 21">
    <name type="scientific">Syntrophomonas wolfei subsp. wolfei (strain DSM 2245B / Goettingen)</name>
    <dbReference type="NCBI Taxonomy" id="335541"/>
    <lineage>
        <taxon>Bacteria</taxon>
        <taxon>Bacillati</taxon>
        <taxon>Bacillota</taxon>
        <taxon>Clostridia</taxon>
        <taxon>Eubacteriales</taxon>
        <taxon>Syntrophomonadaceae</taxon>
        <taxon>Syntrophomonas</taxon>
    </lineage>
</organism>
<dbReference type="InterPro" id="IPR011761">
    <property type="entry name" value="ATP-grasp"/>
</dbReference>
<dbReference type="SUPFAM" id="SSF52440">
    <property type="entry name" value="PreATP-grasp domain"/>
    <property type="match status" value="1"/>
</dbReference>
<evidence type="ECO:0000256" key="4">
    <source>
        <dbReference type="ARBA" id="ARBA00013263"/>
    </source>
</evidence>
<dbReference type="Gene3D" id="3.30.1490.20">
    <property type="entry name" value="ATP-grasp fold, A domain"/>
    <property type="match status" value="1"/>
</dbReference>
<keyword evidence="7" id="KW-0479">Metal-binding</keyword>
<keyword evidence="8 16" id="KW-0547">Nucleotide-binding</keyword>
<dbReference type="UniPathway" id="UPA00655">
    <property type="reaction ID" value="UER00711"/>
</dbReference>
<reference evidence="21" key="1">
    <citation type="journal article" date="2010" name="Environ. Microbiol.">
        <title>The genome of Syntrophomonas wolfei: new insights into syntrophic metabolism and biohydrogen production.</title>
        <authorList>
            <person name="Sieber J.R."/>
            <person name="Sims D.R."/>
            <person name="Han C."/>
            <person name="Kim E."/>
            <person name="Lykidis A."/>
            <person name="Lapidus A.L."/>
            <person name="McDonnald E."/>
            <person name="Rohlin L."/>
            <person name="Culley D.E."/>
            <person name="Gunsalus R."/>
            <person name="McInerney M.J."/>
        </authorList>
    </citation>
    <scope>NUCLEOTIDE SEQUENCE [LARGE SCALE GENOMIC DNA]</scope>
    <source>
        <strain evidence="21">DSM 2245B / Goettingen</strain>
    </source>
</reference>
<gene>
    <name evidence="20" type="ordered locus">Swol_0559</name>
</gene>
<keyword evidence="11" id="KW-0460">Magnesium</keyword>
<dbReference type="SMART" id="SM00878">
    <property type="entry name" value="Biotin_carb_C"/>
    <property type="match status" value="1"/>
</dbReference>
<evidence type="ECO:0000256" key="3">
    <source>
        <dbReference type="ARBA" id="ARBA00011750"/>
    </source>
</evidence>
<dbReference type="PROSITE" id="PS50975">
    <property type="entry name" value="ATP_GRASP"/>
    <property type="match status" value="1"/>
</dbReference>
<keyword evidence="13 17" id="KW-0275">Fatty acid biosynthesis</keyword>
<feature type="domain" description="ATP-grasp" evidence="18">
    <location>
        <begin position="120"/>
        <end position="317"/>
    </location>
</feature>
<dbReference type="SUPFAM" id="SSF51246">
    <property type="entry name" value="Rudiment single hybrid motif"/>
    <property type="match status" value="1"/>
</dbReference>
<evidence type="ECO:0000256" key="12">
    <source>
        <dbReference type="ARBA" id="ARBA00023098"/>
    </source>
</evidence>
<dbReference type="InterPro" id="IPR005482">
    <property type="entry name" value="Biotin_COase_C"/>
</dbReference>
<dbReference type="Pfam" id="PF02785">
    <property type="entry name" value="Biotin_carb_C"/>
    <property type="match status" value="1"/>
</dbReference>
<dbReference type="InterPro" id="IPR011764">
    <property type="entry name" value="Biotin_carboxylation_dom"/>
</dbReference>
<dbReference type="HOGENOM" id="CLU_000395_3_2_9"/>
<evidence type="ECO:0000256" key="15">
    <source>
        <dbReference type="ARBA" id="ARBA00048600"/>
    </source>
</evidence>
<dbReference type="GO" id="GO:0006633">
    <property type="term" value="P:fatty acid biosynthetic process"/>
    <property type="evidence" value="ECO:0007669"/>
    <property type="project" value="UniProtKB-KW"/>
</dbReference>
<dbReference type="PROSITE" id="PS00866">
    <property type="entry name" value="CPSASE_1"/>
    <property type="match status" value="1"/>
</dbReference>
<evidence type="ECO:0000256" key="6">
    <source>
        <dbReference type="ARBA" id="ARBA00022598"/>
    </source>
</evidence>
<name>Q0AZG1_SYNWW</name>
<evidence type="ECO:0000256" key="11">
    <source>
        <dbReference type="ARBA" id="ARBA00022842"/>
    </source>
</evidence>
<keyword evidence="21" id="KW-1185">Reference proteome</keyword>
<dbReference type="PANTHER" id="PTHR48095">
    <property type="entry name" value="PYRUVATE CARBOXYLASE SUBUNIT A"/>
    <property type="match status" value="1"/>
</dbReference>
<evidence type="ECO:0000256" key="10">
    <source>
        <dbReference type="ARBA" id="ARBA00022840"/>
    </source>
</evidence>
<comment type="catalytic activity">
    <reaction evidence="15 17">
        <text>N(6)-biotinyl-L-lysyl-[protein] + hydrogencarbonate + ATP = N(6)-carboxybiotinyl-L-lysyl-[protein] + ADP + phosphate + H(+)</text>
        <dbReference type="Rhea" id="RHEA:13501"/>
        <dbReference type="Rhea" id="RHEA-COMP:10505"/>
        <dbReference type="Rhea" id="RHEA-COMP:10506"/>
        <dbReference type="ChEBI" id="CHEBI:15378"/>
        <dbReference type="ChEBI" id="CHEBI:17544"/>
        <dbReference type="ChEBI" id="CHEBI:30616"/>
        <dbReference type="ChEBI" id="CHEBI:43474"/>
        <dbReference type="ChEBI" id="CHEBI:83144"/>
        <dbReference type="ChEBI" id="CHEBI:83145"/>
        <dbReference type="ChEBI" id="CHEBI:456216"/>
        <dbReference type="EC" id="6.3.4.14"/>
    </reaction>
</comment>
<evidence type="ECO:0000256" key="16">
    <source>
        <dbReference type="PROSITE-ProRule" id="PRU00409"/>
    </source>
</evidence>